<proteinExistence type="predicted"/>
<dbReference type="PANTHER" id="PTHR45913">
    <property type="entry name" value="EPM2A-INTERACTING PROTEIN 1"/>
    <property type="match status" value="1"/>
</dbReference>
<dbReference type="AlphaFoldDB" id="A0AA40LS87"/>
<keyword evidence="2" id="KW-1185">Reference proteome</keyword>
<name>A0AA40LS87_CNENI</name>
<dbReference type="Proteomes" id="UP001177744">
    <property type="component" value="Unassembled WGS sequence"/>
</dbReference>
<sequence length="188" mass="21375">MVNLTEYLSELNVKLQGPNQLLSSLLSNVKSFEAKLRLWEVQLKRNNTVHFPTLEGQKPPTTLECAGEWGKLTEAFNERFKDKLPLVVSAIQQGEHHSARSRAHGWRAQLPQWEPLPTLQQHYQVAAEGSAGKDECEWHSARPRFGLLPGHLLLGALLHPQGIFNCRFRQSDIPREVLDCKRDVRLSA</sequence>
<dbReference type="EMBL" id="JAULJE010000006">
    <property type="protein sequence ID" value="KAK1342073.1"/>
    <property type="molecule type" value="Genomic_DNA"/>
</dbReference>
<dbReference type="PANTHER" id="PTHR45913:SF5">
    <property type="entry name" value="GENERAL TRANSCRIPTION FACTOR II-I REPEAT DOMAIN-CONTAINING PROTEIN 2A-LIKE PROTEIN"/>
    <property type="match status" value="1"/>
</dbReference>
<evidence type="ECO:0000313" key="2">
    <source>
        <dbReference type="Proteomes" id="UP001177744"/>
    </source>
</evidence>
<reference evidence="1" key="1">
    <citation type="submission" date="2023-06" db="EMBL/GenBank/DDBJ databases">
        <title>Reference genome for the Northern bat (Eptesicus nilssonii), a most northern bat species.</title>
        <authorList>
            <person name="Laine V.N."/>
            <person name="Pulliainen A.T."/>
            <person name="Lilley T.M."/>
        </authorList>
    </citation>
    <scope>NUCLEOTIDE SEQUENCE</scope>
    <source>
        <strain evidence="1">BLF_Eptnil</strain>
        <tissue evidence="1">Kidney</tissue>
    </source>
</reference>
<organism evidence="1 2">
    <name type="scientific">Cnephaeus nilssonii</name>
    <name type="common">Northern bat</name>
    <name type="synonym">Eptesicus nilssonii</name>
    <dbReference type="NCBI Taxonomy" id="3371016"/>
    <lineage>
        <taxon>Eukaryota</taxon>
        <taxon>Metazoa</taxon>
        <taxon>Chordata</taxon>
        <taxon>Craniata</taxon>
        <taxon>Vertebrata</taxon>
        <taxon>Euteleostomi</taxon>
        <taxon>Mammalia</taxon>
        <taxon>Eutheria</taxon>
        <taxon>Laurasiatheria</taxon>
        <taxon>Chiroptera</taxon>
        <taxon>Yangochiroptera</taxon>
        <taxon>Vespertilionidae</taxon>
        <taxon>Cnephaeus</taxon>
    </lineage>
</organism>
<gene>
    <name evidence="1" type="ORF">QTO34_016826</name>
</gene>
<protein>
    <submittedName>
        <fullName evidence="1">Uncharacterized protein</fullName>
    </submittedName>
</protein>
<comment type="caution">
    <text evidence="1">The sequence shown here is derived from an EMBL/GenBank/DDBJ whole genome shotgun (WGS) entry which is preliminary data.</text>
</comment>
<accession>A0AA40LS87</accession>
<evidence type="ECO:0000313" key="1">
    <source>
        <dbReference type="EMBL" id="KAK1342073.1"/>
    </source>
</evidence>